<feature type="region of interest" description="Disordered" evidence="1">
    <location>
        <begin position="1"/>
        <end position="27"/>
    </location>
</feature>
<organism evidence="3 4">
    <name type="scientific">Nocardiopsis tropica</name>
    <dbReference type="NCBI Taxonomy" id="109330"/>
    <lineage>
        <taxon>Bacteria</taxon>
        <taxon>Bacillati</taxon>
        <taxon>Actinomycetota</taxon>
        <taxon>Actinomycetes</taxon>
        <taxon>Streptosporangiales</taxon>
        <taxon>Nocardiopsidaceae</taxon>
        <taxon>Nocardiopsis</taxon>
    </lineage>
</organism>
<keyword evidence="2" id="KW-0812">Transmembrane</keyword>
<dbReference type="EMBL" id="JBEQNB010000022">
    <property type="protein sequence ID" value="MES0837922.1"/>
    <property type="molecule type" value="Genomic_DNA"/>
</dbReference>
<feature type="compositionally biased region" description="Pro residues" evidence="1">
    <location>
        <begin position="1"/>
        <end position="15"/>
    </location>
</feature>
<dbReference type="Proteomes" id="UP001432401">
    <property type="component" value="Unassembled WGS sequence"/>
</dbReference>
<comment type="caution">
    <text evidence="3">The sequence shown here is derived from an EMBL/GenBank/DDBJ whole genome shotgun (WGS) entry which is preliminary data.</text>
</comment>
<dbReference type="RefSeq" id="WP_344184024.1">
    <property type="nucleotide sequence ID" value="NZ_JBEQNA010000007.1"/>
</dbReference>
<keyword evidence="2" id="KW-0472">Membrane</keyword>
<evidence type="ECO:0000313" key="4">
    <source>
        <dbReference type="Proteomes" id="UP001432401"/>
    </source>
</evidence>
<evidence type="ECO:0008006" key="5">
    <source>
        <dbReference type="Google" id="ProtNLM"/>
    </source>
</evidence>
<protein>
    <recommendedName>
        <fullName evidence="5">DUF4350 domain-containing protein</fullName>
    </recommendedName>
</protein>
<name>A0ABV2A3L5_9ACTN</name>
<keyword evidence="2" id="KW-1133">Transmembrane helix</keyword>
<sequence length="418" mass="43929">MPHPPRPARPLPPASSEPAPAGGRRRPGTRAVRALLPVSLAVLCALGPTSPAAAGDWSYEEMATVRAAALSEDPLYVGPLHAGDLAEQDAQALRARLARADVPVYVVLIGRDAGLDDYVADLARHSDADGHFFVVGRDGETLHGLHSGTGGASDREEDPARLTAEAVNADRGLIGAPLDERLGRAVDLVERGGPTGAPGWASVLTAAASVLVGVLLCAGAWRLVLRWARRPVRVAPLTEEVVRTVDRAQQDEYRERLAERLTGCGQRVASHTSGPGQVGAALEAYDAAAKVLDAADDMSDLVGAHVLLDMCDAALDGGPPPPHCFFDPRHHGGTAHVRWRAPASFDSVRVLACRACRKEVRAHRTPAAVPDSSGARPLPYYAVPPEESVWAATGYGTLGSGLPGRVMQGGHRGKRRGV</sequence>
<feature type="transmembrane region" description="Helical" evidence="2">
    <location>
        <begin position="200"/>
        <end position="224"/>
    </location>
</feature>
<evidence type="ECO:0000256" key="2">
    <source>
        <dbReference type="SAM" id="Phobius"/>
    </source>
</evidence>
<gene>
    <name evidence="3" type="ORF">ABUK86_29410</name>
</gene>
<reference evidence="3 4" key="1">
    <citation type="submission" date="2024-06" db="EMBL/GenBank/DDBJ databases">
        <authorList>
            <person name="Bataeva Y.V."/>
            <person name="Grigorian L.N."/>
            <person name="Solomentsev V.I."/>
        </authorList>
    </citation>
    <scope>NUCLEOTIDE SEQUENCE [LARGE SCALE GENOMIC DNA]</scope>
    <source>
        <strain evidence="4">SCPM-O-B-12605 (RCAM04882)</strain>
    </source>
</reference>
<proteinExistence type="predicted"/>
<evidence type="ECO:0000256" key="1">
    <source>
        <dbReference type="SAM" id="MobiDB-lite"/>
    </source>
</evidence>
<evidence type="ECO:0000313" key="3">
    <source>
        <dbReference type="EMBL" id="MES0837922.1"/>
    </source>
</evidence>
<keyword evidence="4" id="KW-1185">Reference proteome</keyword>
<accession>A0ABV2A3L5</accession>